<dbReference type="KEGG" id="ptx:ABW99_16940"/>
<feature type="transmembrane region" description="Helical" evidence="6">
    <location>
        <begin position="129"/>
        <end position="148"/>
    </location>
</feature>
<keyword evidence="3 6" id="KW-0812">Transmembrane</keyword>
<keyword evidence="2" id="KW-1003">Cell membrane</keyword>
<dbReference type="CDD" id="cd01444">
    <property type="entry name" value="GlpE_ST"/>
    <property type="match status" value="1"/>
</dbReference>
<dbReference type="STRING" id="445709.ABW99_16940"/>
<dbReference type="PROSITE" id="PS50206">
    <property type="entry name" value="RHODANESE_3"/>
    <property type="match status" value="1"/>
</dbReference>
<evidence type="ECO:0000313" key="9">
    <source>
        <dbReference type="Proteomes" id="UP000036700"/>
    </source>
</evidence>
<feature type="transmembrane region" description="Helical" evidence="6">
    <location>
        <begin position="42"/>
        <end position="65"/>
    </location>
</feature>
<dbReference type="InterPro" id="IPR051311">
    <property type="entry name" value="DedA_domain"/>
</dbReference>
<dbReference type="GO" id="GO:0004792">
    <property type="term" value="F:thiosulfate-cyanide sulfurtransferase activity"/>
    <property type="evidence" value="ECO:0007669"/>
    <property type="project" value="InterPro"/>
</dbReference>
<evidence type="ECO:0000259" key="7">
    <source>
        <dbReference type="PROSITE" id="PS50206"/>
    </source>
</evidence>
<name>A0A0G3EZ19_9BURK</name>
<dbReference type="PATRIC" id="fig|445709.3.peg.3581"/>
<dbReference type="InterPro" id="IPR001763">
    <property type="entry name" value="Rhodanese-like_dom"/>
</dbReference>
<dbReference type="RefSeq" id="WP_047216755.1">
    <property type="nucleotide sequence ID" value="NZ_CP011568.3"/>
</dbReference>
<dbReference type="OrthoDB" id="21108at2"/>
<dbReference type="SMART" id="SM00450">
    <property type="entry name" value="RHOD"/>
    <property type="match status" value="1"/>
</dbReference>
<dbReference type="Pfam" id="PF00581">
    <property type="entry name" value="Rhodanese"/>
    <property type="match status" value="1"/>
</dbReference>
<evidence type="ECO:0000256" key="5">
    <source>
        <dbReference type="ARBA" id="ARBA00023136"/>
    </source>
</evidence>
<proteinExistence type="predicted"/>
<feature type="domain" description="Rhodanese" evidence="7">
    <location>
        <begin position="212"/>
        <end position="304"/>
    </location>
</feature>
<sequence length="306" mass="33331">MLGSLIARYGLILVFVNILLQTLGLPVPAYPTLLVTAADGTFGPALIVAVAVLAALIGDTVWFAAGRRYGHHILRFLCRLSLSQDTCVRRTEGFIERWGIKILMFAKFIPGLSTLALPMAAALGVRWRTFYLLDTIGAVLWSGVAVLLGRGFAREIGPLVVALNSLGQGALGLLAIVFVLYLGNRWLQRHRLLRSLRMARISVDDLYAMMEEGIEPVIIDVRLPTRRQLDPFTIPGALTITPERLASQLDTLPRDSKIILFCNCPNEVSAAIVARELAKHGFADVHPLLGGLDAWRAAGFSLQAAA</sequence>
<feature type="transmembrane region" description="Helical" evidence="6">
    <location>
        <begin position="9"/>
        <end position="30"/>
    </location>
</feature>
<dbReference type="GO" id="GO:0005737">
    <property type="term" value="C:cytoplasm"/>
    <property type="evidence" value="ECO:0007669"/>
    <property type="project" value="InterPro"/>
</dbReference>
<dbReference type="InterPro" id="IPR036873">
    <property type="entry name" value="Rhodanese-like_dom_sf"/>
</dbReference>
<feature type="transmembrane region" description="Helical" evidence="6">
    <location>
        <begin position="160"/>
        <end position="183"/>
    </location>
</feature>
<dbReference type="Proteomes" id="UP000036700">
    <property type="component" value="Chromosome"/>
</dbReference>
<evidence type="ECO:0000256" key="1">
    <source>
        <dbReference type="ARBA" id="ARBA00004651"/>
    </source>
</evidence>
<dbReference type="Pfam" id="PF09335">
    <property type="entry name" value="VTT_dom"/>
    <property type="match status" value="1"/>
</dbReference>
<dbReference type="AlphaFoldDB" id="A0A0G3EZ19"/>
<evidence type="ECO:0000256" key="6">
    <source>
        <dbReference type="SAM" id="Phobius"/>
    </source>
</evidence>
<accession>A0A0G3EZ19</accession>
<organism evidence="8 9">
    <name type="scientific">Pandoraea thiooxydans</name>
    <dbReference type="NCBI Taxonomy" id="445709"/>
    <lineage>
        <taxon>Bacteria</taxon>
        <taxon>Pseudomonadati</taxon>
        <taxon>Pseudomonadota</taxon>
        <taxon>Betaproteobacteria</taxon>
        <taxon>Burkholderiales</taxon>
        <taxon>Burkholderiaceae</taxon>
        <taxon>Pandoraea</taxon>
    </lineage>
</organism>
<evidence type="ECO:0000256" key="4">
    <source>
        <dbReference type="ARBA" id="ARBA00022989"/>
    </source>
</evidence>
<keyword evidence="5 6" id="KW-0472">Membrane</keyword>
<dbReference type="SUPFAM" id="SSF52821">
    <property type="entry name" value="Rhodanese/Cell cycle control phosphatase"/>
    <property type="match status" value="1"/>
</dbReference>
<protein>
    <recommendedName>
        <fullName evidence="7">Rhodanese domain-containing protein</fullName>
    </recommendedName>
</protein>
<dbReference type="Gene3D" id="3.40.250.10">
    <property type="entry name" value="Rhodanese-like domain"/>
    <property type="match status" value="1"/>
</dbReference>
<evidence type="ECO:0000256" key="2">
    <source>
        <dbReference type="ARBA" id="ARBA00022475"/>
    </source>
</evidence>
<comment type="subcellular location">
    <subcellularLocation>
        <location evidence="1">Cell membrane</location>
        <topology evidence="1">Multi-pass membrane protein</topology>
    </subcellularLocation>
</comment>
<reference evidence="9" key="1">
    <citation type="submission" date="2015-06" db="EMBL/GenBank/DDBJ databases">
        <authorList>
            <person name="Lim Y.L."/>
            <person name="Ee R."/>
            <person name="Yong D."/>
            <person name="How K.Y."/>
            <person name="Yin W.F."/>
            <person name="Chan K.G."/>
        </authorList>
    </citation>
    <scope>NUCLEOTIDE SEQUENCE [LARGE SCALE GENOMIC DNA]</scope>
    <source>
        <strain evidence="9">DSM 25325</strain>
    </source>
</reference>
<dbReference type="GO" id="GO:0005886">
    <property type="term" value="C:plasma membrane"/>
    <property type="evidence" value="ECO:0007669"/>
    <property type="project" value="UniProtKB-SubCell"/>
</dbReference>
<feature type="transmembrane region" description="Helical" evidence="6">
    <location>
        <begin position="102"/>
        <end position="123"/>
    </location>
</feature>
<evidence type="ECO:0000313" key="8">
    <source>
        <dbReference type="EMBL" id="AKJ70667.1"/>
    </source>
</evidence>
<dbReference type="PANTHER" id="PTHR42709:SF6">
    <property type="entry name" value="UNDECAPRENYL PHOSPHATE TRANSPORTER A"/>
    <property type="match status" value="1"/>
</dbReference>
<dbReference type="InterPro" id="IPR032816">
    <property type="entry name" value="VTT_dom"/>
</dbReference>
<gene>
    <name evidence="8" type="ORF">ABW99_16940</name>
</gene>
<keyword evidence="4 6" id="KW-1133">Transmembrane helix</keyword>
<evidence type="ECO:0000256" key="3">
    <source>
        <dbReference type="ARBA" id="ARBA00022692"/>
    </source>
</evidence>
<dbReference type="PANTHER" id="PTHR42709">
    <property type="entry name" value="ALKALINE PHOSPHATASE LIKE PROTEIN"/>
    <property type="match status" value="1"/>
</dbReference>
<keyword evidence="9" id="KW-1185">Reference proteome</keyword>
<dbReference type="EMBL" id="CP011568">
    <property type="protein sequence ID" value="AKJ70667.1"/>
    <property type="molecule type" value="Genomic_DNA"/>
</dbReference>
<dbReference type="InterPro" id="IPR023695">
    <property type="entry name" value="Thiosulf_sulfurTrfase"/>
</dbReference>